<reference evidence="10 11" key="1">
    <citation type="submission" date="2024-05" db="EMBL/GenBank/DDBJ databases">
        <title>Genetic variation in Jamaican populations of the coffee berry borer (Hypothenemus hampei).</title>
        <authorList>
            <person name="Errbii M."/>
            <person name="Myrie A."/>
        </authorList>
    </citation>
    <scope>NUCLEOTIDE SEQUENCE [LARGE SCALE GENOMIC DNA]</scope>
    <source>
        <strain evidence="10">JA-Hopewell-2020-01-JO</strain>
        <tissue evidence="10">Whole body</tissue>
    </source>
</reference>
<dbReference type="InterPro" id="IPR006034">
    <property type="entry name" value="Asparaginase/glutaminase-like"/>
</dbReference>
<evidence type="ECO:0000256" key="2">
    <source>
        <dbReference type="ARBA" id="ARBA00022737"/>
    </source>
</evidence>
<dbReference type="PROSITE" id="PS00917">
    <property type="entry name" value="ASN_GLN_ASE_2"/>
    <property type="match status" value="1"/>
</dbReference>
<dbReference type="InterPro" id="IPR027475">
    <property type="entry name" value="Asparaginase/glutaminase_AS2"/>
</dbReference>
<feature type="domain" description="L-asparaginase N-terminal" evidence="8">
    <location>
        <begin position="6"/>
        <end position="214"/>
    </location>
</feature>
<evidence type="ECO:0000256" key="6">
    <source>
        <dbReference type="PIRSR" id="PIRSR001220-2"/>
    </source>
</evidence>
<dbReference type="GO" id="GO:0009066">
    <property type="term" value="P:aspartate family amino acid metabolic process"/>
    <property type="evidence" value="ECO:0007669"/>
    <property type="project" value="UniProtKB-ARBA"/>
</dbReference>
<protein>
    <recommendedName>
        <fullName evidence="1">asparaginase</fullName>
        <ecNumber evidence="1">3.5.1.1</ecNumber>
    </recommendedName>
</protein>
<feature type="binding site" evidence="6">
    <location>
        <begin position="113"/>
        <end position="114"/>
    </location>
    <ligand>
        <name>substrate</name>
    </ligand>
</feature>
<feature type="domain" description="Asparaginase/glutaminase C-terminal" evidence="9">
    <location>
        <begin position="233"/>
        <end position="344"/>
    </location>
</feature>
<dbReference type="PIRSF" id="PIRSF001220">
    <property type="entry name" value="L-ASNase_gatD"/>
    <property type="match status" value="1"/>
</dbReference>
<dbReference type="Proteomes" id="UP001566132">
    <property type="component" value="Unassembled WGS sequence"/>
</dbReference>
<evidence type="ECO:0000256" key="3">
    <source>
        <dbReference type="ARBA" id="ARBA00022801"/>
    </source>
</evidence>
<keyword evidence="4" id="KW-0040">ANK repeat</keyword>
<feature type="binding site" evidence="6">
    <location>
        <position position="82"/>
    </location>
    <ligand>
        <name>substrate</name>
    </ligand>
</feature>
<evidence type="ECO:0000256" key="1">
    <source>
        <dbReference type="ARBA" id="ARBA00012920"/>
    </source>
</evidence>
<dbReference type="FunFam" id="3.40.50.40:FF:000001">
    <property type="entry name" value="L-asparaginase 1"/>
    <property type="match status" value="1"/>
</dbReference>
<evidence type="ECO:0000256" key="4">
    <source>
        <dbReference type="ARBA" id="ARBA00023043"/>
    </source>
</evidence>
<sequence length="359" mass="40304">MLYTIRVLVFYVGGTIGMKKNSNDAYIPIPNVLLSKIRDSDMHDEDLALQIPVKLQSNEFLFKHKSETILYTIEEYDPLLDSSNMSVNEWIRIAKDIEKNYINFDGFVILHGTDTLTYTASVLSFMLENLGKPVIVTGSQISIFETRSDAKENFLASLIFASYPEIKEVCVFFANKLLRGNRTMKISSNSFNAFDSPNYHNLADTGIGVQIHRDYLRSCSNSNFCVRASLNSNVGILRVFPTITKEQMETFLSATTEGVVFETYGTGNIPSNRSDLLELIKEATDRDVLIVNISQCFKGAVNNLYETGKVMDTLGVISGFDMTAEAALTKLMWVLGQSSDYKTRVKLLQSDLRGELTLM</sequence>
<comment type="similarity">
    <text evidence="5">In the N-terminal section; belongs to the asparaginase 1 family.</text>
</comment>
<evidence type="ECO:0000259" key="9">
    <source>
        <dbReference type="Pfam" id="PF17763"/>
    </source>
</evidence>
<dbReference type="SUPFAM" id="SSF53774">
    <property type="entry name" value="Glutaminase/Asparaginase"/>
    <property type="match status" value="1"/>
</dbReference>
<dbReference type="SMART" id="SM00870">
    <property type="entry name" value="Asparaginase"/>
    <property type="match status" value="1"/>
</dbReference>
<keyword evidence="3" id="KW-0378">Hydrolase</keyword>
<dbReference type="AlphaFoldDB" id="A0ABD1F900"/>
<keyword evidence="11" id="KW-1185">Reference proteome</keyword>
<dbReference type="PANTHER" id="PTHR11707:SF28">
    <property type="entry name" value="60 KDA LYSOPHOSPHOLIPASE"/>
    <property type="match status" value="1"/>
</dbReference>
<dbReference type="EC" id="3.5.1.1" evidence="1"/>
<dbReference type="PROSITE" id="PS51732">
    <property type="entry name" value="ASN_GLN_ASE_3"/>
    <property type="match status" value="1"/>
</dbReference>
<dbReference type="Pfam" id="PF17763">
    <property type="entry name" value="Asparaginase_C"/>
    <property type="match status" value="1"/>
</dbReference>
<gene>
    <name evidence="10" type="ORF">ABEB36_003395</name>
</gene>
<dbReference type="InterPro" id="IPR037152">
    <property type="entry name" value="L-asparaginase_N_sf"/>
</dbReference>
<comment type="caution">
    <text evidence="10">The sequence shown here is derived from an EMBL/GenBank/DDBJ whole genome shotgun (WGS) entry which is preliminary data.</text>
</comment>
<dbReference type="InterPro" id="IPR027473">
    <property type="entry name" value="L-asparaginase_C"/>
</dbReference>
<dbReference type="CDD" id="cd08963">
    <property type="entry name" value="L-asparaginase_I"/>
    <property type="match status" value="1"/>
</dbReference>
<evidence type="ECO:0000313" key="10">
    <source>
        <dbReference type="EMBL" id="KAL1514074.1"/>
    </source>
</evidence>
<dbReference type="InterPro" id="IPR041725">
    <property type="entry name" value="L-asparaginase_I"/>
</dbReference>
<feature type="active site" evidence="7">
    <location>
        <position position="113"/>
    </location>
</feature>
<dbReference type="Pfam" id="PF00710">
    <property type="entry name" value="Asparaginase"/>
    <property type="match status" value="1"/>
</dbReference>
<accession>A0ABD1F900</accession>
<dbReference type="InterPro" id="IPR027474">
    <property type="entry name" value="L-asparaginase_N"/>
</dbReference>
<dbReference type="FunFam" id="3.40.50.1170:FF:000003">
    <property type="entry name" value="60 kDa lysophospholipase"/>
    <property type="match status" value="1"/>
</dbReference>
<name>A0ABD1F900_HYPHA</name>
<dbReference type="Gene3D" id="3.40.50.40">
    <property type="match status" value="1"/>
</dbReference>
<dbReference type="InterPro" id="IPR006033">
    <property type="entry name" value="AsnA_fam"/>
</dbReference>
<evidence type="ECO:0000259" key="8">
    <source>
        <dbReference type="Pfam" id="PF00710"/>
    </source>
</evidence>
<organism evidence="10 11">
    <name type="scientific">Hypothenemus hampei</name>
    <name type="common">Coffee berry borer</name>
    <dbReference type="NCBI Taxonomy" id="57062"/>
    <lineage>
        <taxon>Eukaryota</taxon>
        <taxon>Metazoa</taxon>
        <taxon>Ecdysozoa</taxon>
        <taxon>Arthropoda</taxon>
        <taxon>Hexapoda</taxon>
        <taxon>Insecta</taxon>
        <taxon>Pterygota</taxon>
        <taxon>Neoptera</taxon>
        <taxon>Endopterygota</taxon>
        <taxon>Coleoptera</taxon>
        <taxon>Polyphaga</taxon>
        <taxon>Cucujiformia</taxon>
        <taxon>Curculionidae</taxon>
        <taxon>Scolytinae</taxon>
        <taxon>Hypothenemus</taxon>
    </lineage>
</organism>
<evidence type="ECO:0000256" key="7">
    <source>
        <dbReference type="PROSITE-ProRule" id="PRU10100"/>
    </source>
</evidence>
<dbReference type="Gene3D" id="3.40.50.1170">
    <property type="entry name" value="L-asparaginase, N-terminal domain"/>
    <property type="match status" value="1"/>
</dbReference>
<dbReference type="PIRSF" id="PIRSF500176">
    <property type="entry name" value="L_ASNase"/>
    <property type="match status" value="1"/>
</dbReference>
<evidence type="ECO:0000256" key="5">
    <source>
        <dbReference type="ARBA" id="ARBA00061199"/>
    </source>
</evidence>
<dbReference type="InterPro" id="IPR040919">
    <property type="entry name" value="Asparaginase_C"/>
</dbReference>
<dbReference type="NCBIfam" id="TIGR00519">
    <property type="entry name" value="asnASE_I"/>
    <property type="match status" value="1"/>
</dbReference>
<proteinExistence type="inferred from homology"/>
<dbReference type="PRINTS" id="PR00139">
    <property type="entry name" value="ASNGLNASE"/>
</dbReference>
<evidence type="ECO:0000313" key="11">
    <source>
        <dbReference type="Proteomes" id="UP001566132"/>
    </source>
</evidence>
<dbReference type="SFLD" id="SFLDS00057">
    <property type="entry name" value="Glutaminase/Asparaginase"/>
    <property type="match status" value="1"/>
</dbReference>
<dbReference type="InterPro" id="IPR036152">
    <property type="entry name" value="Asp/glu_Ase-like_sf"/>
</dbReference>
<dbReference type="GO" id="GO:0004067">
    <property type="term" value="F:asparaginase activity"/>
    <property type="evidence" value="ECO:0007669"/>
    <property type="project" value="UniProtKB-UniRule"/>
</dbReference>
<keyword evidence="2" id="KW-0677">Repeat</keyword>
<dbReference type="EMBL" id="JBDJPC010000002">
    <property type="protein sequence ID" value="KAL1514074.1"/>
    <property type="molecule type" value="Genomic_DNA"/>
</dbReference>
<dbReference type="PANTHER" id="PTHR11707">
    <property type="entry name" value="L-ASPARAGINASE"/>
    <property type="match status" value="1"/>
</dbReference>